<evidence type="ECO:0000313" key="2">
    <source>
        <dbReference type="Proteomes" id="UP001165960"/>
    </source>
</evidence>
<name>A0ACC2SN81_9FUNG</name>
<evidence type="ECO:0000313" key="1">
    <source>
        <dbReference type="EMBL" id="KAJ9063719.1"/>
    </source>
</evidence>
<reference evidence="1" key="1">
    <citation type="submission" date="2022-04" db="EMBL/GenBank/DDBJ databases">
        <title>Genome of the entomopathogenic fungus Entomophthora muscae.</title>
        <authorList>
            <person name="Elya C."/>
            <person name="Lovett B.R."/>
            <person name="Lee E."/>
            <person name="Macias A.M."/>
            <person name="Hajek A.E."/>
            <person name="De Bivort B.L."/>
            <person name="Kasson M.T."/>
            <person name="De Fine Licht H.H."/>
            <person name="Stajich J.E."/>
        </authorList>
    </citation>
    <scope>NUCLEOTIDE SEQUENCE</scope>
    <source>
        <strain evidence="1">Berkeley</strain>
    </source>
</reference>
<dbReference type="Proteomes" id="UP001165960">
    <property type="component" value="Unassembled WGS sequence"/>
</dbReference>
<dbReference type="EMBL" id="QTSX02004704">
    <property type="protein sequence ID" value="KAJ9063719.1"/>
    <property type="molecule type" value="Genomic_DNA"/>
</dbReference>
<protein>
    <submittedName>
        <fullName evidence="1">Uncharacterized protein</fullName>
    </submittedName>
</protein>
<organism evidence="1 2">
    <name type="scientific">Entomophthora muscae</name>
    <dbReference type="NCBI Taxonomy" id="34485"/>
    <lineage>
        <taxon>Eukaryota</taxon>
        <taxon>Fungi</taxon>
        <taxon>Fungi incertae sedis</taxon>
        <taxon>Zoopagomycota</taxon>
        <taxon>Entomophthoromycotina</taxon>
        <taxon>Entomophthoromycetes</taxon>
        <taxon>Entomophthorales</taxon>
        <taxon>Entomophthoraceae</taxon>
        <taxon>Entomophthora</taxon>
    </lineage>
</organism>
<sequence>MFYHFNSLPAGPSSPKFLPDKPEDPQTKSFCPPGASFRPGDFMGYPSNPSHSEFDLEAILPAGPLARTRVPEHITVRVPGTPSSRRYLGWALSCPLTDLGLFSCASSLMLSSWGQYCGGGHPLGLVAQPSPTSAIPPKAQYPGTTARANQGLISILWLGAWRGNNCGLWQVWGSWI</sequence>
<keyword evidence="2" id="KW-1185">Reference proteome</keyword>
<comment type="caution">
    <text evidence="1">The sequence shown here is derived from an EMBL/GenBank/DDBJ whole genome shotgun (WGS) entry which is preliminary data.</text>
</comment>
<accession>A0ACC2SN81</accession>
<proteinExistence type="predicted"/>
<gene>
    <name evidence="1" type="ORF">DSO57_1038023</name>
</gene>